<comment type="caution">
    <text evidence="2">The sequence shown here is derived from an EMBL/GenBank/DDBJ whole genome shotgun (WGS) entry which is preliminary data.</text>
</comment>
<sequence>QQQLLAEITSLESDPTKTPQQEQELETKKQKLKELEEKQKKTVAEETLFTEKKKQLQELLKKQSDSNTAKPSDKTTLYVGIVGITKNAEWVLNCGNEKSLKERYKSYLKNNEKQPKAEENRTALPFYSAQSRKNLNPSFLKDLGEKYLINIFPFKDKLKGKWQELVSNYKEKGFLEQEIESFISEISEDELKRFTTTENPREEAKKMV</sequence>
<name>A0A9N9B808_9GLOM</name>
<gene>
    <name evidence="2" type="ORF">AGERDE_LOCUS6835</name>
</gene>
<feature type="non-terminal residue" evidence="2">
    <location>
        <position position="1"/>
    </location>
</feature>
<proteinExistence type="predicted"/>
<reference evidence="2" key="1">
    <citation type="submission" date="2021-06" db="EMBL/GenBank/DDBJ databases">
        <authorList>
            <person name="Kallberg Y."/>
            <person name="Tangrot J."/>
            <person name="Rosling A."/>
        </authorList>
    </citation>
    <scope>NUCLEOTIDE SEQUENCE</scope>
    <source>
        <strain evidence="2">MT106</strain>
    </source>
</reference>
<protein>
    <submittedName>
        <fullName evidence="2">7383_t:CDS:1</fullName>
    </submittedName>
</protein>
<keyword evidence="3" id="KW-1185">Reference proteome</keyword>
<organism evidence="2 3">
    <name type="scientific">Ambispora gerdemannii</name>
    <dbReference type="NCBI Taxonomy" id="144530"/>
    <lineage>
        <taxon>Eukaryota</taxon>
        <taxon>Fungi</taxon>
        <taxon>Fungi incertae sedis</taxon>
        <taxon>Mucoromycota</taxon>
        <taxon>Glomeromycotina</taxon>
        <taxon>Glomeromycetes</taxon>
        <taxon>Archaeosporales</taxon>
        <taxon>Ambisporaceae</taxon>
        <taxon>Ambispora</taxon>
    </lineage>
</organism>
<dbReference type="AlphaFoldDB" id="A0A9N9B808"/>
<evidence type="ECO:0000313" key="3">
    <source>
        <dbReference type="Proteomes" id="UP000789831"/>
    </source>
</evidence>
<accession>A0A9N9B808</accession>
<dbReference type="Proteomes" id="UP000789831">
    <property type="component" value="Unassembled WGS sequence"/>
</dbReference>
<dbReference type="EMBL" id="CAJVPL010001133">
    <property type="protein sequence ID" value="CAG8554425.1"/>
    <property type="molecule type" value="Genomic_DNA"/>
</dbReference>
<evidence type="ECO:0000313" key="2">
    <source>
        <dbReference type="EMBL" id="CAG8554425.1"/>
    </source>
</evidence>
<feature type="region of interest" description="Disordered" evidence="1">
    <location>
        <begin position="1"/>
        <end position="30"/>
    </location>
</feature>
<evidence type="ECO:0000256" key="1">
    <source>
        <dbReference type="SAM" id="MobiDB-lite"/>
    </source>
</evidence>